<evidence type="ECO:0000313" key="1">
    <source>
        <dbReference type="EMBL" id="AHF27188.1"/>
    </source>
</evidence>
<organism evidence="1">
    <name type="scientific">uncultured bacterium Contig1777</name>
    <dbReference type="NCBI Taxonomy" id="1393514"/>
    <lineage>
        <taxon>Bacteria</taxon>
        <taxon>environmental samples</taxon>
    </lineage>
</organism>
<protein>
    <submittedName>
        <fullName evidence="1">Uncharacterized protein</fullName>
    </submittedName>
</protein>
<accession>W0FQN1</accession>
<proteinExistence type="predicted"/>
<dbReference type="EMBL" id="KC247078">
    <property type="protein sequence ID" value="AHF27188.1"/>
    <property type="molecule type" value="Genomic_DNA"/>
</dbReference>
<dbReference type="AlphaFoldDB" id="W0FQN1"/>
<sequence length="84" mass="8704">MAISVPSHQASGFAPLLAGPAGHGEKVTGLSEKVVSRIVKQKKHSKSSGTISCAVREGPSVFAAFPHAGRQTPSPLTFVQLLAR</sequence>
<name>W0FQN1_9BACT</name>
<reference evidence="1" key="1">
    <citation type="journal article" date="2013" name="PLoS ONE">
        <title>Metagenomic insights into the carbohydrate-active enzymes carried by the microorganisms adhering to solid digesta in the rumen of cows.</title>
        <authorList>
            <person name="Wang L."/>
            <person name="Hatem A."/>
            <person name="Catalyurek U.V."/>
            <person name="Morrison M."/>
            <person name="Yu Z."/>
        </authorList>
    </citation>
    <scope>NUCLEOTIDE SEQUENCE</scope>
</reference>